<dbReference type="InterPro" id="IPR003439">
    <property type="entry name" value="ABC_transporter-like_ATP-bd"/>
</dbReference>
<feature type="region of interest" description="Disordered" evidence="5">
    <location>
        <begin position="247"/>
        <end position="267"/>
    </location>
</feature>
<organism evidence="7 8">
    <name type="scientific">Methanosarcina siciliae T4/M</name>
    <dbReference type="NCBI Taxonomy" id="1434120"/>
    <lineage>
        <taxon>Archaea</taxon>
        <taxon>Methanobacteriati</taxon>
        <taxon>Methanobacteriota</taxon>
        <taxon>Stenosarchaea group</taxon>
        <taxon>Methanomicrobia</taxon>
        <taxon>Methanosarcinales</taxon>
        <taxon>Methanosarcinaceae</taxon>
        <taxon>Methanosarcina</taxon>
    </lineage>
</organism>
<gene>
    <name evidence="7" type="ORF">MSSIT_1579</name>
</gene>
<keyword evidence="2" id="KW-0547">Nucleotide-binding</keyword>
<evidence type="ECO:0000256" key="2">
    <source>
        <dbReference type="ARBA" id="ARBA00022741"/>
    </source>
</evidence>
<sequence length="267" mass="30430">MQNILSVQSLTKKFDDFTAVKGISFDVETGSIFAFLGPNGAGKSTTIKMLTTVLKPTSGEIRINGYNALKEQDKARSSFGIVFQDYSLDSELTAYENMEYHSVIYKVPKAEREERIKTALEIVGLWDRRNDLVKKYSGGMKRRLEIARALVHYPRVLFLDEPTVGLDPQTRMSIWSHIKRLNEERKMTIFLTTHYMDEAEAMADKIAIIDHGKIIESGTLAEIMERTETESLEESFLKLTGRDIRDENGNGGDKMRFMRGIGRRHGH</sequence>
<dbReference type="GO" id="GO:0043215">
    <property type="term" value="P:daunorubicin transport"/>
    <property type="evidence" value="ECO:0007669"/>
    <property type="project" value="InterPro"/>
</dbReference>
<dbReference type="HOGENOM" id="CLU_000604_1_2_2"/>
<dbReference type="Gene3D" id="3.40.50.300">
    <property type="entry name" value="P-loop containing nucleotide triphosphate hydrolases"/>
    <property type="match status" value="1"/>
</dbReference>
<protein>
    <submittedName>
        <fullName evidence="7">ABC transporter, ATP-binding protein</fullName>
    </submittedName>
</protein>
<dbReference type="PROSITE" id="PS50893">
    <property type="entry name" value="ABC_TRANSPORTER_2"/>
    <property type="match status" value="1"/>
</dbReference>
<feature type="compositionally biased region" description="Basic and acidic residues" evidence="5">
    <location>
        <begin position="247"/>
        <end position="256"/>
    </location>
</feature>
<keyword evidence="3 7" id="KW-0067">ATP-binding</keyword>
<dbReference type="PANTHER" id="PTHR43582:SF4">
    <property type="entry name" value="ANTIBIOTIC RESISTANCE ABC TRANSPORTER ATP-BINDING PROTEIN"/>
    <property type="match status" value="1"/>
</dbReference>
<evidence type="ECO:0000256" key="5">
    <source>
        <dbReference type="SAM" id="MobiDB-lite"/>
    </source>
</evidence>
<dbReference type="SMART" id="SM00382">
    <property type="entry name" value="AAA"/>
    <property type="match status" value="1"/>
</dbReference>
<accession>A0A0E3P432</accession>
<dbReference type="GO" id="GO:1900753">
    <property type="term" value="P:doxorubicin transport"/>
    <property type="evidence" value="ECO:0007669"/>
    <property type="project" value="InterPro"/>
</dbReference>
<dbReference type="AlphaFoldDB" id="A0A0E3P432"/>
<dbReference type="GeneID" id="24860410"/>
<dbReference type="InterPro" id="IPR003593">
    <property type="entry name" value="AAA+_ATPase"/>
</dbReference>
<proteinExistence type="inferred from homology"/>
<evidence type="ECO:0000256" key="3">
    <source>
        <dbReference type="ARBA" id="ARBA00022840"/>
    </source>
</evidence>
<dbReference type="InterPro" id="IPR005894">
    <property type="entry name" value="DrrA"/>
</dbReference>
<dbReference type="OrthoDB" id="31298at2157"/>
<dbReference type="EMBL" id="CP009506">
    <property type="protein sequence ID" value="AKB28298.1"/>
    <property type="molecule type" value="Genomic_DNA"/>
</dbReference>
<name>A0A0E3P432_9EURY</name>
<dbReference type="PROSITE" id="PS00211">
    <property type="entry name" value="ABC_TRANSPORTER_1"/>
    <property type="match status" value="1"/>
</dbReference>
<evidence type="ECO:0000256" key="1">
    <source>
        <dbReference type="ARBA" id="ARBA00004413"/>
    </source>
</evidence>
<dbReference type="PATRIC" id="fig|1434120.4.peg.2020"/>
<dbReference type="GO" id="GO:0005886">
    <property type="term" value="C:plasma membrane"/>
    <property type="evidence" value="ECO:0007669"/>
    <property type="project" value="UniProtKB-SubCell"/>
</dbReference>
<dbReference type="NCBIfam" id="TIGR01188">
    <property type="entry name" value="drrA"/>
    <property type="match status" value="1"/>
</dbReference>
<dbReference type="Proteomes" id="UP000033111">
    <property type="component" value="Chromosome"/>
</dbReference>
<keyword evidence="8" id="KW-1185">Reference proteome</keyword>
<dbReference type="KEGG" id="msw:MSSIT_1579"/>
<dbReference type="PANTHER" id="PTHR43582">
    <property type="entry name" value="LINEARMYCIN RESISTANCE ATP-BINDING PROTEIN LNRL"/>
    <property type="match status" value="1"/>
</dbReference>
<dbReference type="SUPFAM" id="SSF52540">
    <property type="entry name" value="P-loop containing nucleoside triphosphate hydrolases"/>
    <property type="match status" value="1"/>
</dbReference>
<dbReference type="GO" id="GO:0005524">
    <property type="term" value="F:ATP binding"/>
    <property type="evidence" value="ECO:0007669"/>
    <property type="project" value="UniProtKB-KW"/>
</dbReference>
<comment type="similarity">
    <text evidence="4">Belongs to the ABC transporter superfamily. Drug exporter-1 (DrugE1) (TC 3.A.1.105) family.</text>
</comment>
<evidence type="ECO:0000313" key="7">
    <source>
        <dbReference type="EMBL" id="AKB28298.1"/>
    </source>
</evidence>
<comment type="subcellular location">
    <subcellularLocation>
        <location evidence="1">Cell membrane</location>
        <topology evidence="1">Peripheral membrane protein</topology>
        <orientation evidence="1">Cytoplasmic side</orientation>
    </subcellularLocation>
</comment>
<feature type="domain" description="ABC transporter" evidence="6">
    <location>
        <begin position="5"/>
        <end position="236"/>
    </location>
</feature>
<evidence type="ECO:0000313" key="8">
    <source>
        <dbReference type="Proteomes" id="UP000033111"/>
    </source>
</evidence>
<reference evidence="7 8" key="1">
    <citation type="submission" date="2014-07" db="EMBL/GenBank/DDBJ databases">
        <title>Methanogenic archaea and the global carbon cycle.</title>
        <authorList>
            <person name="Henriksen J.R."/>
            <person name="Luke J."/>
            <person name="Reinhart S."/>
            <person name="Benedict M.N."/>
            <person name="Youngblut N.D."/>
            <person name="Metcalf M.E."/>
            <person name="Whitaker R.J."/>
            <person name="Metcalf W.W."/>
        </authorList>
    </citation>
    <scope>NUCLEOTIDE SEQUENCE [LARGE SCALE GENOMIC DNA]</scope>
    <source>
        <strain evidence="7 8">T4/M</strain>
    </source>
</reference>
<dbReference type="InterPro" id="IPR017871">
    <property type="entry name" value="ABC_transporter-like_CS"/>
</dbReference>
<dbReference type="RefSeq" id="WP_048171597.1">
    <property type="nucleotide sequence ID" value="NZ_CP009506.1"/>
</dbReference>
<dbReference type="GO" id="GO:0016887">
    <property type="term" value="F:ATP hydrolysis activity"/>
    <property type="evidence" value="ECO:0007669"/>
    <property type="project" value="InterPro"/>
</dbReference>
<dbReference type="InterPro" id="IPR027417">
    <property type="entry name" value="P-loop_NTPase"/>
</dbReference>
<dbReference type="Pfam" id="PF00005">
    <property type="entry name" value="ABC_tran"/>
    <property type="match status" value="1"/>
</dbReference>
<evidence type="ECO:0000259" key="6">
    <source>
        <dbReference type="PROSITE" id="PS50893"/>
    </source>
</evidence>
<evidence type="ECO:0000256" key="4">
    <source>
        <dbReference type="ARBA" id="ARBA00049985"/>
    </source>
</evidence>